<keyword evidence="2" id="KW-1185">Reference proteome</keyword>
<protein>
    <submittedName>
        <fullName evidence="1">Uncharacterized protein</fullName>
    </submittedName>
</protein>
<dbReference type="EMBL" id="AVOT02017500">
    <property type="protein sequence ID" value="MBW0503643.1"/>
    <property type="molecule type" value="Genomic_DNA"/>
</dbReference>
<dbReference type="AlphaFoldDB" id="A0A9Q3DL70"/>
<comment type="caution">
    <text evidence="1">The sequence shown here is derived from an EMBL/GenBank/DDBJ whole genome shotgun (WGS) entry which is preliminary data.</text>
</comment>
<evidence type="ECO:0000313" key="1">
    <source>
        <dbReference type="EMBL" id="MBW0503643.1"/>
    </source>
</evidence>
<name>A0A9Q3DL70_9BASI</name>
<accession>A0A9Q3DL70</accession>
<reference evidence="1" key="1">
    <citation type="submission" date="2021-03" db="EMBL/GenBank/DDBJ databases">
        <title>Draft genome sequence of rust myrtle Austropuccinia psidii MF-1, a brazilian biotype.</title>
        <authorList>
            <person name="Quecine M.C."/>
            <person name="Pachon D.M.R."/>
            <person name="Bonatelli M.L."/>
            <person name="Correr F.H."/>
            <person name="Franceschini L.M."/>
            <person name="Leite T.F."/>
            <person name="Margarido G.R.A."/>
            <person name="Almeida C.A."/>
            <person name="Ferrarezi J.A."/>
            <person name="Labate C.A."/>
        </authorList>
    </citation>
    <scope>NUCLEOTIDE SEQUENCE</scope>
    <source>
        <strain evidence="1">MF-1</strain>
    </source>
</reference>
<proteinExistence type="predicted"/>
<evidence type="ECO:0000313" key="2">
    <source>
        <dbReference type="Proteomes" id="UP000765509"/>
    </source>
</evidence>
<dbReference type="Proteomes" id="UP000765509">
    <property type="component" value="Unassembled WGS sequence"/>
</dbReference>
<gene>
    <name evidence="1" type="ORF">O181_043358</name>
</gene>
<sequence length="196" mass="21460">MAFGPHLLSLANYGLRPYPALIGLFGQSSTSPTPRSIPLFWGWGGPSGLPGSFGPSSHHPFDYGVFGPFRPPAASMVRGLPPISHGPCNVRPLGPFWAKSNEAKRGQGVQPPTFKARWVPSHKWTHLSQIWPPIPPVPQMAKRTPGPKLATSNPWPLAITRGHQIKLRKVSPSFRGKSSLHQCTLYQGFRNSAYMV</sequence>
<organism evidence="1 2">
    <name type="scientific">Austropuccinia psidii MF-1</name>
    <dbReference type="NCBI Taxonomy" id="1389203"/>
    <lineage>
        <taxon>Eukaryota</taxon>
        <taxon>Fungi</taxon>
        <taxon>Dikarya</taxon>
        <taxon>Basidiomycota</taxon>
        <taxon>Pucciniomycotina</taxon>
        <taxon>Pucciniomycetes</taxon>
        <taxon>Pucciniales</taxon>
        <taxon>Sphaerophragmiaceae</taxon>
        <taxon>Austropuccinia</taxon>
    </lineage>
</organism>